<proteinExistence type="predicted"/>
<dbReference type="Pfam" id="PF18962">
    <property type="entry name" value="Por_Secre_tail"/>
    <property type="match status" value="1"/>
</dbReference>
<accession>A0ABT8W961</accession>
<feature type="chain" id="PRO_5046744739" evidence="2">
    <location>
        <begin position="21"/>
        <end position="714"/>
    </location>
</feature>
<evidence type="ECO:0000313" key="5">
    <source>
        <dbReference type="Proteomes" id="UP001176883"/>
    </source>
</evidence>
<feature type="signal peptide" evidence="2">
    <location>
        <begin position="1"/>
        <end position="20"/>
    </location>
</feature>
<dbReference type="RefSeq" id="WP_303277294.1">
    <property type="nucleotide sequence ID" value="NZ_JAUOEK010000082.1"/>
</dbReference>
<feature type="domain" description="Secretion system C-terminal sorting" evidence="3">
    <location>
        <begin position="647"/>
        <end position="706"/>
    </location>
</feature>
<dbReference type="EMBL" id="JAUOEK010000082">
    <property type="protein sequence ID" value="MDO5969597.1"/>
    <property type="molecule type" value="Genomic_DNA"/>
</dbReference>
<dbReference type="NCBIfam" id="TIGR04183">
    <property type="entry name" value="Por_Secre_tail"/>
    <property type="match status" value="1"/>
</dbReference>
<dbReference type="InterPro" id="IPR026444">
    <property type="entry name" value="Secre_tail"/>
</dbReference>
<evidence type="ECO:0000256" key="1">
    <source>
        <dbReference type="ARBA" id="ARBA00022729"/>
    </source>
</evidence>
<organism evidence="4 5">
    <name type="scientific">Flavivirga aquimarina</name>
    <dbReference type="NCBI Taxonomy" id="2027862"/>
    <lineage>
        <taxon>Bacteria</taxon>
        <taxon>Pseudomonadati</taxon>
        <taxon>Bacteroidota</taxon>
        <taxon>Flavobacteriia</taxon>
        <taxon>Flavobacteriales</taxon>
        <taxon>Flavobacteriaceae</taxon>
        <taxon>Flavivirga</taxon>
    </lineage>
</organism>
<gene>
    <name evidence="4" type="ORF">Q4Q35_07245</name>
</gene>
<protein>
    <submittedName>
        <fullName evidence="4">Glycoside hydrolase</fullName>
    </submittedName>
</protein>
<keyword evidence="1 2" id="KW-0732">Signal</keyword>
<dbReference type="Proteomes" id="UP001176883">
    <property type="component" value="Unassembled WGS sequence"/>
</dbReference>
<keyword evidence="4" id="KW-0378">Hydrolase</keyword>
<dbReference type="GO" id="GO:0016787">
    <property type="term" value="F:hydrolase activity"/>
    <property type="evidence" value="ECO:0007669"/>
    <property type="project" value="UniProtKB-KW"/>
</dbReference>
<sequence length="714" mass="80508">MKQKLFLISLLFTAYQCLYAQTSNLWIVLNPNAGDTAQVNEDIIINNGSIIQNYSSGNINCSQTRNNNDLIYSITFNGSDFNKDGNNDLVSFDLSVKGYTGAMYNYSADENASSVSNYGTQSDVTIINNTWGVFGDFDVDPGESLVYEIKNFMVNGLSSDFTHESDFTLVDLIETNGGRDHTMIFGLGNNLESFEMDSNKSFSPSGINNSFSVTGAGSPTTVTREFAITSLTFNIKINGPNNTVWDVTDYSTFEKGPTLYHDYPAQTENKTTFPSFSWNKIPRWVAARNAQAFSDQQIKDIADNFQLIMLEKANAQGFTYIEDGIENAATRIKALNPNLTTLFYYNTYINYGGYRANIEYDQNAAAWSTYENGEIYLFKDLYYWYNQDVEGMRDWWIDTCLEMANLDVIDGVFVDKVVNPDVNGDVFLGDGTTPSNNYTRMLSDLYNQLPPNKLLVGNTLRNERAGASRGLMDIMDGSYMERWDFPSAGQTNADAIAVSIQLMREALQKGKMINFQTSPGSATEEEKPTDDDELLAYTKEHVYFPLAIFLIIAEENAYFSYTTGVNALSSSSDLWNTSFIDEFHYYLGAPLGDPIKNGYLYERSFENLDVSVNLETKETVFNWVDKTIDPTTLSINNDINFNNPIDLYPNPIDNTFSLSQKIKSATIFNTLGQKIMSFSENKNEYDISNLKNGTFIIKVLFENNKKQSFRFVKK</sequence>
<evidence type="ECO:0000256" key="2">
    <source>
        <dbReference type="SAM" id="SignalP"/>
    </source>
</evidence>
<evidence type="ECO:0000259" key="3">
    <source>
        <dbReference type="Pfam" id="PF18962"/>
    </source>
</evidence>
<keyword evidence="5" id="KW-1185">Reference proteome</keyword>
<dbReference type="InterPro" id="IPR029455">
    <property type="entry name" value="GHL15"/>
</dbReference>
<name>A0ABT8W961_9FLAO</name>
<reference evidence="4" key="1">
    <citation type="submission" date="2023-07" db="EMBL/GenBank/DDBJ databases">
        <title>Two novel species in the genus Flavivirga.</title>
        <authorList>
            <person name="Kwon K."/>
        </authorList>
    </citation>
    <scope>NUCLEOTIDE SEQUENCE</scope>
    <source>
        <strain evidence="4">KCTC 52353</strain>
    </source>
</reference>
<comment type="caution">
    <text evidence="4">The sequence shown here is derived from an EMBL/GenBank/DDBJ whole genome shotgun (WGS) entry which is preliminary data.</text>
</comment>
<dbReference type="Pfam" id="PF14885">
    <property type="entry name" value="GHL15"/>
    <property type="match status" value="1"/>
</dbReference>
<evidence type="ECO:0000313" key="4">
    <source>
        <dbReference type="EMBL" id="MDO5969597.1"/>
    </source>
</evidence>